<reference evidence="11" key="1">
    <citation type="submission" date="2017-01" db="EMBL/GenBank/DDBJ databases">
        <authorList>
            <person name="Varghese N."/>
            <person name="Submissions S."/>
        </authorList>
    </citation>
    <scope>NUCLEOTIDE SEQUENCE [LARGE SCALE GENOMIC DNA]</scope>
    <source>
        <strain evidence="11">ATCC 700103</strain>
    </source>
</reference>
<sequence length="305" mass="36025">MPIKIQDELPAVETLENENIFVMKESRATHQDIRSLKILILNLMPTKIKTETQILRLIGNSPLQIDIDLMHPASHNSKNTSEEHLIKFYNTFEEIKNNKYDGMIITGAPVETLEFEEVDYWDELQKIMDWSLHHVFSTFHICWGSQAGLYYHYGVPKYPLEEKMFGVFPHYKTKKHVKLMRGFDDLFYVPHSRHTEIKKKDIEKISELEILAESEESGIYLVASKNGRQVFATGHSEYDRESLQDEYLRDINKGMKIAPPKNYYRDNDPEKEIVMRWRSHANLLFVNWLNYYVYQETPFDLSKLA</sequence>
<dbReference type="InterPro" id="IPR005697">
    <property type="entry name" value="HST_MetA"/>
</dbReference>
<gene>
    <name evidence="8" type="primary">metAA</name>
    <name evidence="10" type="ORF">SAMN05421834_10231</name>
</gene>
<dbReference type="GO" id="GO:0004414">
    <property type="term" value="F:homoserine O-acetyltransferase activity"/>
    <property type="evidence" value="ECO:0007669"/>
    <property type="project" value="UniProtKB-EC"/>
</dbReference>
<evidence type="ECO:0000256" key="3">
    <source>
        <dbReference type="ARBA" id="ARBA00022605"/>
    </source>
</evidence>
<evidence type="ECO:0000256" key="9">
    <source>
        <dbReference type="PIRSR" id="PIRSR000450-1"/>
    </source>
</evidence>
<dbReference type="SUPFAM" id="SSF52317">
    <property type="entry name" value="Class I glutamine amidotransferase-like"/>
    <property type="match status" value="1"/>
</dbReference>
<proteinExistence type="inferred from homology"/>
<dbReference type="RefSeq" id="WP_076543711.1">
    <property type="nucleotide sequence ID" value="NZ_FTNC01000002.1"/>
</dbReference>
<dbReference type="PANTHER" id="PTHR20919">
    <property type="entry name" value="HOMOSERINE O-SUCCINYLTRANSFERASE"/>
    <property type="match status" value="1"/>
</dbReference>
<keyword evidence="5 8" id="KW-0486">Methionine biosynthesis</keyword>
<dbReference type="HAMAP" id="MF_00295">
    <property type="entry name" value="MetA_acyltransf"/>
    <property type="match status" value="1"/>
</dbReference>
<dbReference type="Gene3D" id="3.40.50.880">
    <property type="match status" value="1"/>
</dbReference>
<feature type="active site" description="Acyl-thioester intermediate" evidence="8 9">
    <location>
        <position position="142"/>
    </location>
</feature>
<keyword evidence="3 8" id="KW-0028">Amino-acid biosynthesis</keyword>
<comment type="subcellular location">
    <subcellularLocation>
        <location evidence="1 8">Cytoplasm</location>
    </subcellularLocation>
</comment>
<comment type="similarity">
    <text evidence="8">Belongs to the MetA family.</text>
</comment>
<keyword evidence="11" id="KW-1185">Reference proteome</keyword>
<dbReference type="AlphaFoldDB" id="A0A1N6QQ19"/>
<dbReference type="STRING" id="56779.SAMN05421834_10231"/>
<dbReference type="EMBL" id="FTNC01000002">
    <property type="protein sequence ID" value="SIQ18719.1"/>
    <property type="molecule type" value="Genomic_DNA"/>
</dbReference>
<evidence type="ECO:0000256" key="7">
    <source>
        <dbReference type="ARBA" id="ARBA00049043"/>
    </source>
</evidence>
<evidence type="ECO:0000256" key="1">
    <source>
        <dbReference type="ARBA" id="ARBA00004496"/>
    </source>
</evidence>
<comment type="function">
    <text evidence="8">Transfers an acetyl group from acetyl-CoA to L-homoserine, forming acetyl-L-homoserine.</text>
</comment>
<feature type="active site" description="Proton acceptor" evidence="8">
    <location>
        <position position="235"/>
    </location>
</feature>
<dbReference type="InterPro" id="IPR029062">
    <property type="entry name" value="Class_I_gatase-like"/>
</dbReference>
<feature type="binding site" evidence="8">
    <location>
        <position position="192"/>
    </location>
    <ligand>
        <name>substrate</name>
    </ligand>
</feature>
<feature type="site" description="Important for substrate specificity" evidence="8">
    <location>
        <position position="192"/>
    </location>
</feature>
<feature type="binding site" evidence="8">
    <location>
        <position position="249"/>
    </location>
    <ligand>
        <name>substrate</name>
    </ligand>
</feature>
<dbReference type="GO" id="GO:0005737">
    <property type="term" value="C:cytoplasm"/>
    <property type="evidence" value="ECO:0007669"/>
    <property type="project" value="UniProtKB-SubCell"/>
</dbReference>
<comment type="caution">
    <text evidence="8">Lacks conserved residue(s) required for the propagation of feature annotation.</text>
</comment>
<keyword evidence="6 8" id="KW-0012">Acyltransferase</keyword>
<evidence type="ECO:0000256" key="8">
    <source>
        <dbReference type="HAMAP-Rule" id="MF_00295"/>
    </source>
</evidence>
<feature type="binding site" evidence="8">
    <location>
        <position position="163"/>
    </location>
    <ligand>
        <name>substrate</name>
    </ligand>
</feature>
<evidence type="ECO:0000256" key="6">
    <source>
        <dbReference type="ARBA" id="ARBA00023315"/>
    </source>
</evidence>
<evidence type="ECO:0000256" key="4">
    <source>
        <dbReference type="ARBA" id="ARBA00022679"/>
    </source>
</evidence>
<comment type="pathway">
    <text evidence="8">Amino-acid biosynthesis; L-methionine biosynthesis via de novo pathway; O-acetyl-L-homoserine from L-homoserine: step 1/1.</text>
</comment>
<dbReference type="Proteomes" id="UP000185669">
    <property type="component" value="Unassembled WGS sequence"/>
</dbReference>
<feature type="site" description="Important for acyl-CoA specificity" evidence="8">
    <location>
        <position position="111"/>
    </location>
</feature>
<evidence type="ECO:0000313" key="11">
    <source>
        <dbReference type="Proteomes" id="UP000185669"/>
    </source>
</evidence>
<dbReference type="NCBIfam" id="TIGR01001">
    <property type="entry name" value="metA"/>
    <property type="match status" value="1"/>
</dbReference>
<evidence type="ECO:0000256" key="5">
    <source>
        <dbReference type="ARBA" id="ARBA00023167"/>
    </source>
</evidence>
<dbReference type="GO" id="GO:0019281">
    <property type="term" value="P:L-methionine biosynthetic process from homoserine via O-succinyl-L-homoserine and cystathionine"/>
    <property type="evidence" value="ECO:0007669"/>
    <property type="project" value="InterPro"/>
</dbReference>
<dbReference type="PIRSF" id="PIRSF000450">
    <property type="entry name" value="H_ser_succinyltr"/>
    <property type="match status" value="1"/>
</dbReference>
<keyword evidence="2 8" id="KW-0963">Cytoplasm</keyword>
<comment type="catalytic activity">
    <reaction evidence="7 8">
        <text>L-homoserine + acetyl-CoA = O-acetyl-L-homoserine + CoA</text>
        <dbReference type="Rhea" id="RHEA:13701"/>
        <dbReference type="ChEBI" id="CHEBI:57287"/>
        <dbReference type="ChEBI" id="CHEBI:57288"/>
        <dbReference type="ChEBI" id="CHEBI:57476"/>
        <dbReference type="ChEBI" id="CHEBI:57716"/>
        <dbReference type="EC" id="2.3.1.31"/>
    </reaction>
</comment>
<keyword evidence="4 8" id="KW-0808">Transferase</keyword>
<dbReference type="GO" id="GO:0008899">
    <property type="term" value="F:homoserine O-succinyltransferase activity"/>
    <property type="evidence" value="ECO:0007669"/>
    <property type="project" value="UniProtKB-UniRule"/>
</dbReference>
<name>A0A1N6QQ19_9FIRM</name>
<dbReference type="InterPro" id="IPR033752">
    <property type="entry name" value="MetA_family"/>
</dbReference>
<dbReference type="UniPathway" id="UPA00051">
    <property type="reaction ID" value="UER00074"/>
</dbReference>
<dbReference type="OrthoDB" id="9772423at2"/>
<dbReference type="CDD" id="cd03131">
    <property type="entry name" value="GATase1_HTS"/>
    <property type="match status" value="1"/>
</dbReference>
<dbReference type="EC" id="2.3.1.31" evidence="8"/>
<evidence type="ECO:0000256" key="2">
    <source>
        <dbReference type="ARBA" id="ARBA00022490"/>
    </source>
</evidence>
<dbReference type="Pfam" id="PF04204">
    <property type="entry name" value="HTS"/>
    <property type="match status" value="1"/>
</dbReference>
<feature type="active site" evidence="8">
    <location>
        <position position="237"/>
    </location>
</feature>
<accession>A0A1N6QQ19</accession>
<dbReference type="PANTHER" id="PTHR20919:SF0">
    <property type="entry name" value="HOMOSERINE O-SUCCINYLTRANSFERASE"/>
    <property type="match status" value="1"/>
</dbReference>
<dbReference type="FunFam" id="3.40.50.880:FF:000004">
    <property type="entry name" value="Homoserine O-succinyltransferase"/>
    <property type="match status" value="1"/>
</dbReference>
<protein>
    <recommendedName>
        <fullName evidence="8">Homoserine O-acetyltransferase</fullName>
        <shortName evidence="8">HAT</shortName>
        <ecNumber evidence="8">2.3.1.31</ecNumber>
    </recommendedName>
    <alternativeName>
        <fullName evidence="8">Homoserine transacetylase</fullName>
        <shortName evidence="8">HTA</shortName>
    </alternativeName>
</protein>
<evidence type="ECO:0000313" key="10">
    <source>
        <dbReference type="EMBL" id="SIQ18719.1"/>
    </source>
</evidence>
<organism evidence="10 11">
    <name type="scientific">Halanaerobium kushneri</name>
    <dbReference type="NCBI Taxonomy" id="56779"/>
    <lineage>
        <taxon>Bacteria</taxon>
        <taxon>Bacillati</taxon>
        <taxon>Bacillota</taxon>
        <taxon>Clostridia</taxon>
        <taxon>Halanaerobiales</taxon>
        <taxon>Halanaerobiaceae</taxon>
        <taxon>Halanaerobium</taxon>
    </lineage>
</organism>